<comment type="subcellular location">
    <subcellularLocation>
        <location evidence="1">Fimbrium</location>
    </subcellularLocation>
</comment>
<name>A0A7Z2V7I8_XANCA</name>
<proteinExistence type="inferred from homology"/>
<organism evidence="7 8">
    <name type="scientific">Xanthomonas campestris pv. badrii</name>
    <dbReference type="NCBI Taxonomy" id="149696"/>
    <lineage>
        <taxon>Bacteria</taxon>
        <taxon>Pseudomonadati</taxon>
        <taxon>Pseudomonadota</taxon>
        <taxon>Gammaproteobacteria</taxon>
        <taxon>Lysobacterales</taxon>
        <taxon>Lysobacteraceae</taxon>
        <taxon>Xanthomonas</taxon>
    </lineage>
</organism>
<evidence type="ECO:0000256" key="2">
    <source>
        <dbReference type="ARBA" id="ARBA00006671"/>
    </source>
</evidence>
<dbReference type="RefSeq" id="WP_168968547.1">
    <property type="nucleotide sequence ID" value="NZ_CP051651.1"/>
</dbReference>
<evidence type="ECO:0000313" key="8">
    <source>
        <dbReference type="Proteomes" id="UP000503498"/>
    </source>
</evidence>
<dbReference type="Proteomes" id="UP000503498">
    <property type="component" value="Chromosome"/>
</dbReference>
<evidence type="ECO:0000256" key="4">
    <source>
        <dbReference type="ARBA" id="ARBA00023263"/>
    </source>
</evidence>
<dbReference type="InterPro" id="IPR036937">
    <property type="entry name" value="Adhesion_dom_fimbrial_sf"/>
</dbReference>
<feature type="signal peptide" evidence="5">
    <location>
        <begin position="1"/>
        <end position="23"/>
    </location>
</feature>
<dbReference type="InterPro" id="IPR000259">
    <property type="entry name" value="Adhesion_dom_fimbrial"/>
</dbReference>
<protein>
    <submittedName>
        <fullName evidence="7">Type 1 fimbrial protein</fullName>
    </submittedName>
</protein>
<keyword evidence="3 5" id="KW-0732">Signal</keyword>
<dbReference type="PANTHER" id="PTHR33420:SF3">
    <property type="entry name" value="FIMBRIAL SUBUNIT ELFA"/>
    <property type="match status" value="1"/>
</dbReference>
<evidence type="ECO:0000256" key="1">
    <source>
        <dbReference type="ARBA" id="ARBA00004561"/>
    </source>
</evidence>
<sequence length="177" mass="18181">MTGWQHRYLAVAMLCALMTTARATAVTTSVAVKVIHNTCTLQTAETLVALDTVGAASIRQGADIGGKAFFVTLKDCGADAKNVEVTVAGEADPTNANAFKNTSTASSAAAGVGLSLYADDGITTTLMKPDGTGQVVQQALRPGTDNTLHFRAAYTGTGPAVQAGDFLSSIHLILGYE</sequence>
<reference evidence="7 8" key="1">
    <citation type="submission" date="2020-04" db="EMBL/GenBank/DDBJ databases">
        <title>Genome-Wide Identification of 5-Methylcytosine Sites in Bacterial Genomes By High-Throughput Sequencing of MspJI Restriction Fragments.</title>
        <authorList>
            <person name="Wu V."/>
        </authorList>
    </citation>
    <scope>NUCLEOTIDE SEQUENCE [LARGE SCALE GENOMIC DNA]</scope>
    <source>
        <strain evidence="7 8">NEB122</strain>
    </source>
</reference>
<evidence type="ECO:0000256" key="5">
    <source>
        <dbReference type="SAM" id="SignalP"/>
    </source>
</evidence>
<evidence type="ECO:0000256" key="3">
    <source>
        <dbReference type="ARBA" id="ARBA00022729"/>
    </source>
</evidence>
<gene>
    <name evidence="7" type="ORF">HG421_01345</name>
</gene>
<evidence type="ECO:0000313" key="7">
    <source>
        <dbReference type="EMBL" id="QJD66499.1"/>
    </source>
</evidence>
<dbReference type="SUPFAM" id="SSF49401">
    <property type="entry name" value="Bacterial adhesins"/>
    <property type="match status" value="1"/>
</dbReference>
<dbReference type="Gene3D" id="2.60.40.1090">
    <property type="entry name" value="Fimbrial-type adhesion domain"/>
    <property type="match status" value="1"/>
</dbReference>
<comment type="similarity">
    <text evidence="2">Belongs to the fimbrial protein family.</text>
</comment>
<dbReference type="InterPro" id="IPR050263">
    <property type="entry name" value="Bact_Fimbrial_Adh_Pro"/>
</dbReference>
<dbReference type="PANTHER" id="PTHR33420">
    <property type="entry name" value="FIMBRIAL SUBUNIT ELFA-RELATED"/>
    <property type="match status" value="1"/>
</dbReference>
<keyword evidence="4" id="KW-0281">Fimbrium</keyword>
<feature type="chain" id="PRO_5030530895" evidence="5">
    <location>
        <begin position="24"/>
        <end position="177"/>
    </location>
</feature>
<feature type="domain" description="Fimbrial-type adhesion" evidence="6">
    <location>
        <begin position="33"/>
        <end position="166"/>
    </location>
</feature>
<dbReference type="Pfam" id="PF00419">
    <property type="entry name" value="Fimbrial"/>
    <property type="match status" value="1"/>
</dbReference>
<evidence type="ECO:0000259" key="6">
    <source>
        <dbReference type="Pfam" id="PF00419"/>
    </source>
</evidence>
<dbReference type="AlphaFoldDB" id="A0A7Z2V7I8"/>
<accession>A0A7Z2V7I8</accession>
<dbReference type="InterPro" id="IPR008966">
    <property type="entry name" value="Adhesion_dom_sf"/>
</dbReference>
<dbReference type="GO" id="GO:0043709">
    <property type="term" value="P:cell adhesion involved in single-species biofilm formation"/>
    <property type="evidence" value="ECO:0007669"/>
    <property type="project" value="TreeGrafter"/>
</dbReference>
<dbReference type="EMBL" id="CP051651">
    <property type="protein sequence ID" value="QJD66499.1"/>
    <property type="molecule type" value="Genomic_DNA"/>
</dbReference>
<reference evidence="7 8" key="2">
    <citation type="submission" date="2020-04" db="EMBL/GenBank/DDBJ databases">
        <authorList>
            <person name="Fomenkov A."/>
            <person name="Anton B.P."/>
            <person name="Roberts R.J."/>
        </authorList>
    </citation>
    <scope>NUCLEOTIDE SEQUENCE [LARGE SCALE GENOMIC DNA]</scope>
    <source>
        <strain evidence="7 8">NEB122</strain>
    </source>
</reference>
<dbReference type="GO" id="GO:0009289">
    <property type="term" value="C:pilus"/>
    <property type="evidence" value="ECO:0007669"/>
    <property type="project" value="UniProtKB-SubCell"/>
</dbReference>